<comment type="subcellular location">
    <subcellularLocation>
        <location evidence="1">Membrane</location>
        <topology evidence="1">Multi-pass membrane protein</topology>
    </subcellularLocation>
    <subcellularLocation>
        <location evidence="2">Secreted</location>
    </subcellularLocation>
</comment>
<feature type="transmembrane region" description="Helical" evidence="12">
    <location>
        <begin position="100"/>
        <end position="122"/>
    </location>
</feature>
<evidence type="ECO:0000256" key="9">
    <source>
        <dbReference type="ARBA" id="ARBA00022989"/>
    </source>
</evidence>
<dbReference type="eggNOG" id="COG0265">
    <property type="taxonomic scope" value="Bacteria"/>
</dbReference>
<evidence type="ECO:0000256" key="3">
    <source>
        <dbReference type="ARBA" id="ARBA00008764"/>
    </source>
</evidence>
<dbReference type="SUPFAM" id="SSF50494">
    <property type="entry name" value="Trypsin-like serine proteases"/>
    <property type="match status" value="1"/>
</dbReference>
<evidence type="ECO:0000313" key="14">
    <source>
        <dbReference type="Proteomes" id="UP000182690"/>
    </source>
</evidence>
<dbReference type="GO" id="GO:0005576">
    <property type="term" value="C:extracellular region"/>
    <property type="evidence" value="ECO:0007669"/>
    <property type="project" value="UniProtKB-SubCell"/>
</dbReference>
<feature type="transmembrane region" description="Helical" evidence="12">
    <location>
        <begin position="60"/>
        <end position="79"/>
    </location>
</feature>
<gene>
    <name evidence="13" type="ORF">SAMN04488565_0668</name>
</gene>
<evidence type="ECO:0000256" key="1">
    <source>
        <dbReference type="ARBA" id="ARBA00004141"/>
    </source>
</evidence>
<dbReference type="PRINTS" id="PR00839">
    <property type="entry name" value="V8PROTEASE"/>
</dbReference>
<dbReference type="EMBL" id="FNKB01000001">
    <property type="protein sequence ID" value="SDQ11940.1"/>
    <property type="molecule type" value="Genomic_DNA"/>
</dbReference>
<reference evidence="13 14" key="1">
    <citation type="submission" date="2016-10" db="EMBL/GenBank/DDBJ databases">
        <authorList>
            <person name="de Groot N.N."/>
        </authorList>
    </citation>
    <scope>NUCLEOTIDE SEQUENCE [LARGE SCALE GENOMIC DNA]</scope>
    <source>
        <strain evidence="13 14">DSM 22788</strain>
    </source>
</reference>
<name>A0A1H0YA05_9MICO</name>
<dbReference type="InterPro" id="IPR047680">
    <property type="entry name" value="MarP-like"/>
</dbReference>
<dbReference type="GO" id="GO:0006508">
    <property type="term" value="P:proteolysis"/>
    <property type="evidence" value="ECO:0007669"/>
    <property type="project" value="UniProtKB-KW"/>
</dbReference>
<evidence type="ECO:0000256" key="12">
    <source>
        <dbReference type="SAM" id="Phobius"/>
    </source>
</evidence>
<keyword evidence="4 11" id="KW-0645">Protease</keyword>
<dbReference type="Gene3D" id="2.40.10.10">
    <property type="entry name" value="Trypsin-like serine proteases"/>
    <property type="match status" value="2"/>
</dbReference>
<dbReference type="GO" id="GO:0016020">
    <property type="term" value="C:membrane"/>
    <property type="evidence" value="ECO:0007669"/>
    <property type="project" value="UniProtKB-SubCell"/>
</dbReference>
<keyword evidence="9 12" id="KW-1133">Transmembrane helix</keyword>
<dbReference type="EC" id="3.4.21.-" evidence="11"/>
<evidence type="ECO:0000256" key="5">
    <source>
        <dbReference type="ARBA" id="ARBA00022692"/>
    </source>
</evidence>
<dbReference type="Pfam" id="PF13365">
    <property type="entry name" value="Trypsin_2"/>
    <property type="match status" value="1"/>
</dbReference>
<dbReference type="RefSeq" id="WP_010155551.1">
    <property type="nucleotide sequence ID" value="NZ_FNKB01000001.1"/>
</dbReference>
<feature type="transmembrane region" description="Helical" evidence="12">
    <location>
        <begin position="7"/>
        <end position="40"/>
    </location>
</feature>
<proteinExistence type="inferred from homology"/>
<evidence type="ECO:0000256" key="2">
    <source>
        <dbReference type="ARBA" id="ARBA00004613"/>
    </source>
</evidence>
<dbReference type="NCBIfam" id="NF033740">
    <property type="entry name" value="MarP_fam_protase"/>
    <property type="match status" value="1"/>
</dbReference>
<dbReference type="PANTHER" id="PTHR43019:SF23">
    <property type="entry name" value="PROTEASE DO-LIKE 5, CHLOROPLASTIC"/>
    <property type="match status" value="1"/>
</dbReference>
<dbReference type="GO" id="GO:0009403">
    <property type="term" value="P:toxin biosynthetic process"/>
    <property type="evidence" value="ECO:0007669"/>
    <property type="project" value="InterPro"/>
</dbReference>
<dbReference type="Proteomes" id="UP000182690">
    <property type="component" value="Unassembled WGS sequence"/>
</dbReference>
<evidence type="ECO:0000256" key="10">
    <source>
        <dbReference type="ARBA" id="ARBA00023136"/>
    </source>
</evidence>
<organism evidence="13 14">
    <name type="scientific">Leucobacter chromiiresistens</name>
    <dbReference type="NCBI Taxonomy" id="1079994"/>
    <lineage>
        <taxon>Bacteria</taxon>
        <taxon>Bacillati</taxon>
        <taxon>Actinomycetota</taxon>
        <taxon>Actinomycetes</taxon>
        <taxon>Micrococcales</taxon>
        <taxon>Microbacteriaceae</taxon>
        <taxon>Leucobacter</taxon>
    </lineage>
</organism>
<sequence length="394" mass="39504">MLPIVDIIIVVVLIVAAFAGVRSGFFSVLGALAGLVVGAAVSPWLLPLVARELPENGARSAAVVGSAILLLALGAWLGSIIGRFLRRGADRLKLRAIERLLGGALGLVASVTAVSLIGAAIASSGVPLVSSAVASSSVLRTLQQWTPKPLTDAAARLHATVLGDTVIPTVDALLDSDLGTETPAAAIDTDDPALASAAASVARISGLAYGCGTMPTGTGFVVAEDRIVTNAHVVAGIERPLVELPGEPARDGTVVYFDPVDDLAVIAADVDANPLPLDDSLVAGGAGAVQGYPYGGPFTTVAAGVLATRDVPISDIYGSATAPRSVHVLSADVRPGNSGGPLLTAEGGVAGVIFARDTERANVGYAMTLAELLPVLATLDTAQTPVPTGACLAE</sequence>
<keyword evidence="6" id="KW-0732">Signal</keyword>
<dbReference type="GO" id="GO:0008236">
    <property type="term" value="F:serine-type peptidase activity"/>
    <property type="evidence" value="ECO:0007669"/>
    <property type="project" value="UniProtKB-KW"/>
</dbReference>
<protein>
    <recommendedName>
        <fullName evidence="11">Serine protease</fullName>
        <ecNumber evidence="11">3.4.21.-</ecNumber>
    </recommendedName>
</protein>
<evidence type="ECO:0000256" key="6">
    <source>
        <dbReference type="ARBA" id="ARBA00022729"/>
    </source>
</evidence>
<accession>A0A1H0YA05</accession>
<dbReference type="InterPro" id="IPR008256">
    <property type="entry name" value="Peptidase_S1B"/>
</dbReference>
<keyword evidence="10 12" id="KW-0472">Membrane</keyword>
<dbReference type="InterPro" id="IPR043504">
    <property type="entry name" value="Peptidase_S1_PA_chymotrypsin"/>
</dbReference>
<dbReference type="AlphaFoldDB" id="A0A1H0YA05"/>
<dbReference type="Pfam" id="PF02674">
    <property type="entry name" value="Colicin_V"/>
    <property type="match status" value="1"/>
</dbReference>
<comment type="similarity">
    <text evidence="3 11">Belongs to the peptidase S1B family.</text>
</comment>
<evidence type="ECO:0000313" key="13">
    <source>
        <dbReference type="EMBL" id="SDQ11940.1"/>
    </source>
</evidence>
<dbReference type="STRING" id="1079994.SAMN04488565_0668"/>
<keyword evidence="8 11" id="KW-0720">Serine protease</keyword>
<evidence type="ECO:0000256" key="8">
    <source>
        <dbReference type="ARBA" id="ARBA00022825"/>
    </source>
</evidence>
<dbReference type="PANTHER" id="PTHR43019">
    <property type="entry name" value="SERINE ENDOPROTEASE DEGS"/>
    <property type="match status" value="1"/>
</dbReference>
<keyword evidence="7 11" id="KW-0378">Hydrolase</keyword>
<evidence type="ECO:0000256" key="11">
    <source>
        <dbReference type="RuleBase" id="RU004296"/>
    </source>
</evidence>
<dbReference type="InterPro" id="IPR003825">
    <property type="entry name" value="Colicin-V_CvpA"/>
</dbReference>
<dbReference type="InterPro" id="IPR009003">
    <property type="entry name" value="Peptidase_S1_PA"/>
</dbReference>
<keyword evidence="5 12" id="KW-0812">Transmembrane</keyword>
<evidence type="ECO:0000256" key="4">
    <source>
        <dbReference type="ARBA" id="ARBA00022670"/>
    </source>
</evidence>
<evidence type="ECO:0000256" key="7">
    <source>
        <dbReference type="ARBA" id="ARBA00022801"/>
    </source>
</evidence>